<protein>
    <recommendedName>
        <fullName evidence="4">DUF2784 domain-containing protein</fullName>
    </recommendedName>
</protein>
<proteinExistence type="predicted"/>
<comment type="caution">
    <text evidence="2">The sequence shown here is derived from an EMBL/GenBank/DDBJ whole genome shotgun (WGS) entry which is preliminary data.</text>
</comment>
<keyword evidence="1" id="KW-0812">Transmembrane</keyword>
<keyword evidence="1" id="KW-1133">Transmembrane helix</keyword>
<dbReference type="AlphaFoldDB" id="A0A1V9FMH3"/>
<dbReference type="Pfam" id="PF10861">
    <property type="entry name" value="DUF2784"/>
    <property type="match status" value="1"/>
</dbReference>
<evidence type="ECO:0000256" key="1">
    <source>
        <dbReference type="SAM" id="Phobius"/>
    </source>
</evidence>
<accession>A0A1V9FMH3</accession>
<dbReference type="RefSeq" id="WP_081154640.1">
    <property type="nucleotide sequence ID" value="NZ_LVYD01000077.1"/>
</dbReference>
<feature type="transmembrane region" description="Helical" evidence="1">
    <location>
        <begin position="6"/>
        <end position="28"/>
    </location>
</feature>
<keyword evidence="1" id="KW-0472">Membrane</keyword>
<feature type="transmembrane region" description="Helical" evidence="1">
    <location>
        <begin position="35"/>
        <end position="54"/>
    </location>
</feature>
<feature type="transmembrane region" description="Helical" evidence="1">
    <location>
        <begin position="100"/>
        <end position="117"/>
    </location>
</feature>
<dbReference type="OrthoDB" id="9813998at2"/>
<dbReference type="Proteomes" id="UP000192796">
    <property type="component" value="Unassembled WGS sequence"/>
</dbReference>
<gene>
    <name evidence="2" type="ORF">A3860_37110</name>
</gene>
<sequence>MWYSFLNYFFFVFHTLFTLFNIVGWIFPATRKWNLITLLLTAFSWFILGIWYGWGYCFCTDWHWQVREKLGYHDQQRSYISFLLQKLTGISFNEKLVENVTLIVFLISLVMSIWLNIRDRTLRRRSR</sequence>
<evidence type="ECO:0000313" key="3">
    <source>
        <dbReference type="Proteomes" id="UP000192796"/>
    </source>
</evidence>
<name>A0A1V9FMH3_9BACT</name>
<evidence type="ECO:0008006" key="4">
    <source>
        <dbReference type="Google" id="ProtNLM"/>
    </source>
</evidence>
<dbReference type="STRING" id="1703345.A3860_37110"/>
<dbReference type="EMBL" id="LVYD01000077">
    <property type="protein sequence ID" value="OQP59538.1"/>
    <property type="molecule type" value="Genomic_DNA"/>
</dbReference>
<reference evidence="2 3" key="1">
    <citation type="submission" date="2016-03" db="EMBL/GenBank/DDBJ databases">
        <title>Niastella vici sp. nov., isolated from farmland soil.</title>
        <authorList>
            <person name="Chen L."/>
            <person name="Wang D."/>
            <person name="Yang S."/>
            <person name="Wang G."/>
        </authorList>
    </citation>
    <scope>NUCLEOTIDE SEQUENCE [LARGE SCALE GENOMIC DNA]</scope>
    <source>
        <strain evidence="2 3">DJ57</strain>
    </source>
</reference>
<evidence type="ECO:0000313" key="2">
    <source>
        <dbReference type="EMBL" id="OQP59538.1"/>
    </source>
</evidence>
<keyword evidence="3" id="KW-1185">Reference proteome</keyword>
<dbReference type="InterPro" id="IPR021218">
    <property type="entry name" value="DUF2784"/>
</dbReference>
<organism evidence="2 3">
    <name type="scientific">Niastella vici</name>
    <dbReference type="NCBI Taxonomy" id="1703345"/>
    <lineage>
        <taxon>Bacteria</taxon>
        <taxon>Pseudomonadati</taxon>
        <taxon>Bacteroidota</taxon>
        <taxon>Chitinophagia</taxon>
        <taxon>Chitinophagales</taxon>
        <taxon>Chitinophagaceae</taxon>
        <taxon>Niastella</taxon>
    </lineage>
</organism>